<dbReference type="Proteomes" id="UP000030745">
    <property type="component" value="Unassembled WGS sequence"/>
</dbReference>
<gene>
    <name evidence="1" type="ORF">SPRG_06556</name>
</gene>
<protein>
    <submittedName>
        <fullName evidence="1">Uncharacterized protein</fullName>
    </submittedName>
</protein>
<keyword evidence="2" id="KW-1185">Reference proteome</keyword>
<dbReference type="EMBL" id="KK583210">
    <property type="protein sequence ID" value="KDO28702.1"/>
    <property type="molecule type" value="Genomic_DNA"/>
</dbReference>
<dbReference type="KEGG" id="spar:SPRG_06556"/>
<dbReference type="GeneID" id="24128901"/>
<evidence type="ECO:0000313" key="2">
    <source>
        <dbReference type="Proteomes" id="UP000030745"/>
    </source>
</evidence>
<organism evidence="1 2">
    <name type="scientific">Saprolegnia parasitica (strain CBS 223.65)</name>
    <dbReference type="NCBI Taxonomy" id="695850"/>
    <lineage>
        <taxon>Eukaryota</taxon>
        <taxon>Sar</taxon>
        <taxon>Stramenopiles</taxon>
        <taxon>Oomycota</taxon>
        <taxon>Saprolegniomycetes</taxon>
        <taxon>Saprolegniales</taxon>
        <taxon>Saprolegniaceae</taxon>
        <taxon>Saprolegnia</taxon>
    </lineage>
</organism>
<dbReference type="AlphaFoldDB" id="A0A067CPJ7"/>
<sequence>KIQFAAGGPLASTTALPTLIDRHASRVLKSTGHQRQRRSFDRATKVHASIEWWRWPSTLGTTEDTTRRFLDHGHGLARASVVATLDFHRPQSCSSSRVELSVHWRARRKLDWSAPLALSRSAWAGRQRMLGAGSLVAYVYLVAPKSKPTESSPLHAKVNAAS</sequence>
<proteinExistence type="predicted"/>
<accession>A0A067CPJ7</accession>
<name>A0A067CPJ7_SAPPC</name>
<dbReference type="RefSeq" id="XP_012200760.1">
    <property type="nucleotide sequence ID" value="XM_012345370.1"/>
</dbReference>
<evidence type="ECO:0000313" key="1">
    <source>
        <dbReference type="EMBL" id="KDO28702.1"/>
    </source>
</evidence>
<dbReference type="VEuPathDB" id="FungiDB:SPRG_06556"/>
<feature type="non-terminal residue" evidence="1">
    <location>
        <position position="1"/>
    </location>
</feature>
<reference evidence="1 2" key="1">
    <citation type="journal article" date="2013" name="PLoS Genet.">
        <title>Distinctive expansion of potential virulence genes in the genome of the oomycete fish pathogen Saprolegnia parasitica.</title>
        <authorList>
            <person name="Jiang R.H."/>
            <person name="de Bruijn I."/>
            <person name="Haas B.J."/>
            <person name="Belmonte R."/>
            <person name="Lobach L."/>
            <person name="Christie J."/>
            <person name="van den Ackerveken G."/>
            <person name="Bottin A."/>
            <person name="Bulone V."/>
            <person name="Diaz-Moreno S.M."/>
            <person name="Dumas B."/>
            <person name="Fan L."/>
            <person name="Gaulin E."/>
            <person name="Govers F."/>
            <person name="Grenville-Briggs L.J."/>
            <person name="Horner N.R."/>
            <person name="Levin J.Z."/>
            <person name="Mammella M."/>
            <person name="Meijer H.J."/>
            <person name="Morris P."/>
            <person name="Nusbaum C."/>
            <person name="Oome S."/>
            <person name="Phillips A.J."/>
            <person name="van Rooyen D."/>
            <person name="Rzeszutek E."/>
            <person name="Saraiva M."/>
            <person name="Secombes C.J."/>
            <person name="Seidl M.F."/>
            <person name="Snel B."/>
            <person name="Stassen J.H."/>
            <person name="Sykes S."/>
            <person name="Tripathy S."/>
            <person name="van den Berg H."/>
            <person name="Vega-Arreguin J.C."/>
            <person name="Wawra S."/>
            <person name="Young S.K."/>
            <person name="Zeng Q."/>
            <person name="Dieguez-Uribeondo J."/>
            <person name="Russ C."/>
            <person name="Tyler B.M."/>
            <person name="van West P."/>
        </authorList>
    </citation>
    <scope>NUCLEOTIDE SEQUENCE [LARGE SCALE GENOMIC DNA]</scope>
    <source>
        <strain evidence="1 2">CBS 223.65</strain>
    </source>
</reference>